<name>A0A6C0CDK2_9ZZZZ</name>
<organism evidence="1">
    <name type="scientific">viral metagenome</name>
    <dbReference type="NCBI Taxonomy" id="1070528"/>
    <lineage>
        <taxon>unclassified sequences</taxon>
        <taxon>metagenomes</taxon>
        <taxon>organismal metagenomes</taxon>
    </lineage>
</organism>
<accession>A0A6C0CDK2</accession>
<dbReference type="EMBL" id="MN739396">
    <property type="protein sequence ID" value="QHT02648.1"/>
    <property type="molecule type" value="Genomic_DNA"/>
</dbReference>
<proteinExistence type="predicted"/>
<sequence length="171" mass="20311">MWIKKINKFFDNMSEYDNSSLSLHFSVDLIDILKDRVKFTIDDECSVGIIILPYEDLKEDTEVDNEGFLQWLQFTFHKELIDIILSLKKKFEGTQDNLKKLINEHKVTQDAKKQDEIGVEIDKNNAELETLKKILSRVDTYRRNTFANLRDIESIDKVIKHIRIYKQQNEE</sequence>
<dbReference type="AlphaFoldDB" id="A0A6C0CDK2"/>
<reference evidence="1" key="1">
    <citation type="journal article" date="2020" name="Nature">
        <title>Giant virus diversity and host interactions through global metagenomics.</title>
        <authorList>
            <person name="Schulz F."/>
            <person name="Roux S."/>
            <person name="Paez-Espino D."/>
            <person name="Jungbluth S."/>
            <person name="Walsh D.A."/>
            <person name="Denef V.J."/>
            <person name="McMahon K.D."/>
            <person name="Konstantinidis K.T."/>
            <person name="Eloe-Fadrosh E.A."/>
            <person name="Kyrpides N.C."/>
            <person name="Woyke T."/>
        </authorList>
    </citation>
    <scope>NUCLEOTIDE SEQUENCE</scope>
    <source>
        <strain evidence="1">GVMAG-M-3300020595-32</strain>
    </source>
</reference>
<protein>
    <submittedName>
        <fullName evidence="1">Uncharacterized protein</fullName>
    </submittedName>
</protein>
<evidence type="ECO:0000313" key="1">
    <source>
        <dbReference type="EMBL" id="QHT02648.1"/>
    </source>
</evidence>